<dbReference type="EMBL" id="JAUDZG010000003">
    <property type="protein sequence ID" value="KAK3307406.1"/>
    <property type="molecule type" value="Genomic_DNA"/>
</dbReference>
<sequence>MPSTTGKQPYVSTDLTPGLAKRLYGPIIILDILNEKLIDIQSAQSDSEQVTRSDSTEVFPCFVNKLAQICDIKHGGDNVTAVAVLQPGRIEYRLTSNNRTGVAFEEVKNFLTHDILGALGTTSDEALRDNTQMAELRSSILLKVLTFNRWRIDSYVKSLVDNVGFCIDSCDREGSPKTNSVSRDLRAIRHAAEMARQERSDPASFGRQSYSLLQVIAACYHGFEDFLRLKSRSDRERTTPTSWSNVRHAIGRLHSYSIATLVFVEARIRWPELFVDFEVTHVPSAPRGGNPLKMKENRCRVYYILRSLNAENEVLDTYKAFNLQLSDQMDERLKTQIKAPSNKFYTVVHAEVNLADNIHREQSMNMDAEGPVRFFNESIFGRYIGSSKPTCLLCDLFFDVHPMRFRRRHSHRNLYVKWRVPQGTAKNVVEDLANKLKRIVFQTITERAGRVQSRFDSRHTPTDPWCTSAGHHHYIAAQAAGADLGLVSEQRGYTDLGDTDEELFEGGKSEEGVEKPEGFMDRLDHVQAHSCGWRDRRGSCHASDDEDLDEDSEDGGAKL</sequence>
<reference evidence="2" key="2">
    <citation type="submission" date="2023-06" db="EMBL/GenBank/DDBJ databases">
        <authorList>
            <consortium name="Lawrence Berkeley National Laboratory"/>
            <person name="Mondo S.J."/>
            <person name="Hensen N."/>
            <person name="Bonometti L."/>
            <person name="Westerberg I."/>
            <person name="Brannstrom I.O."/>
            <person name="Guillou S."/>
            <person name="Cros-Aarteil S."/>
            <person name="Calhoun S."/>
            <person name="Haridas S."/>
            <person name="Kuo A."/>
            <person name="Pangilinan J."/>
            <person name="Riley R."/>
            <person name="Labutti K."/>
            <person name="Andreopoulos B."/>
            <person name="Lipzen A."/>
            <person name="Chen C."/>
            <person name="Yanf M."/>
            <person name="Daum C."/>
            <person name="Ng V."/>
            <person name="Clum A."/>
            <person name="Steindorff A."/>
            <person name="Ohm R."/>
            <person name="Martin F."/>
            <person name="Silar P."/>
            <person name="Natvig D."/>
            <person name="Lalanne C."/>
            <person name="Gautier V."/>
            <person name="Ament-Velasquez S.L."/>
            <person name="Kruys A."/>
            <person name="Hutchinson M.I."/>
            <person name="Powell A.J."/>
            <person name="Barry K."/>
            <person name="Miller A.N."/>
            <person name="Grigoriev I.V."/>
            <person name="Debuchy R."/>
            <person name="Gladieux P."/>
            <person name="Thoren M.H."/>
            <person name="Johannesson H."/>
        </authorList>
    </citation>
    <scope>NUCLEOTIDE SEQUENCE</scope>
    <source>
        <strain evidence="2">CBS 333.67</strain>
    </source>
</reference>
<organism evidence="2 3">
    <name type="scientific">Chaetomium strumarium</name>
    <dbReference type="NCBI Taxonomy" id="1170767"/>
    <lineage>
        <taxon>Eukaryota</taxon>
        <taxon>Fungi</taxon>
        <taxon>Dikarya</taxon>
        <taxon>Ascomycota</taxon>
        <taxon>Pezizomycotina</taxon>
        <taxon>Sordariomycetes</taxon>
        <taxon>Sordariomycetidae</taxon>
        <taxon>Sordariales</taxon>
        <taxon>Chaetomiaceae</taxon>
        <taxon>Chaetomium</taxon>
    </lineage>
</organism>
<name>A0AAJ0GWF5_9PEZI</name>
<dbReference type="InterPro" id="IPR027796">
    <property type="entry name" value="OTT_1508_deam-like"/>
</dbReference>
<feature type="compositionally biased region" description="Acidic residues" evidence="1">
    <location>
        <begin position="544"/>
        <end position="559"/>
    </location>
</feature>
<keyword evidence="3" id="KW-1185">Reference proteome</keyword>
<dbReference type="PANTHER" id="PTHR42037">
    <property type="match status" value="1"/>
</dbReference>
<comment type="caution">
    <text evidence="2">The sequence shown here is derived from an EMBL/GenBank/DDBJ whole genome shotgun (WGS) entry which is preliminary data.</text>
</comment>
<accession>A0AAJ0GWF5</accession>
<evidence type="ECO:0000313" key="3">
    <source>
        <dbReference type="Proteomes" id="UP001273166"/>
    </source>
</evidence>
<protein>
    <submittedName>
        <fullName evidence="2">Uncharacterized protein</fullName>
    </submittedName>
</protein>
<feature type="region of interest" description="Disordered" evidence="1">
    <location>
        <begin position="533"/>
        <end position="559"/>
    </location>
</feature>
<gene>
    <name evidence="2" type="ORF">B0T15DRAFT_530134</name>
</gene>
<dbReference type="AlphaFoldDB" id="A0AAJ0GWF5"/>
<dbReference type="Pfam" id="PF14441">
    <property type="entry name" value="OTT_1508_deam"/>
    <property type="match status" value="1"/>
</dbReference>
<reference evidence="2" key="1">
    <citation type="journal article" date="2023" name="Mol. Phylogenet. Evol.">
        <title>Genome-scale phylogeny and comparative genomics of the fungal order Sordariales.</title>
        <authorList>
            <person name="Hensen N."/>
            <person name="Bonometti L."/>
            <person name="Westerberg I."/>
            <person name="Brannstrom I.O."/>
            <person name="Guillou S."/>
            <person name="Cros-Aarteil S."/>
            <person name="Calhoun S."/>
            <person name="Haridas S."/>
            <person name="Kuo A."/>
            <person name="Mondo S."/>
            <person name="Pangilinan J."/>
            <person name="Riley R."/>
            <person name="LaButti K."/>
            <person name="Andreopoulos B."/>
            <person name="Lipzen A."/>
            <person name="Chen C."/>
            <person name="Yan M."/>
            <person name="Daum C."/>
            <person name="Ng V."/>
            <person name="Clum A."/>
            <person name="Steindorff A."/>
            <person name="Ohm R.A."/>
            <person name="Martin F."/>
            <person name="Silar P."/>
            <person name="Natvig D.O."/>
            <person name="Lalanne C."/>
            <person name="Gautier V."/>
            <person name="Ament-Velasquez S.L."/>
            <person name="Kruys A."/>
            <person name="Hutchinson M.I."/>
            <person name="Powell A.J."/>
            <person name="Barry K."/>
            <person name="Miller A.N."/>
            <person name="Grigoriev I.V."/>
            <person name="Debuchy R."/>
            <person name="Gladieux P."/>
            <person name="Hiltunen Thoren M."/>
            <person name="Johannesson H."/>
        </authorList>
    </citation>
    <scope>NUCLEOTIDE SEQUENCE</scope>
    <source>
        <strain evidence="2">CBS 333.67</strain>
    </source>
</reference>
<dbReference type="GeneID" id="87887983"/>
<evidence type="ECO:0000313" key="2">
    <source>
        <dbReference type="EMBL" id="KAK3307406.1"/>
    </source>
</evidence>
<proteinExistence type="predicted"/>
<evidence type="ECO:0000256" key="1">
    <source>
        <dbReference type="SAM" id="MobiDB-lite"/>
    </source>
</evidence>
<dbReference type="RefSeq" id="XP_062723186.1">
    <property type="nucleotide sequence ID" value="XM_062869154.1"/>
</dbReference>
<dbReference type="PANTHER" id="PTHR42037:SF1">
    <property type="match status" value="1"/>
</dbReference>
<dbReference type="Proteomes" id="UP001273166">
    <property type="component" value="Unassembled WGS sequence"/>
</dbReference>